<dbReference type="InterPro" id="IPR036922">
    <property type="entry name" value="Rieske_2Fe-2S_sf"/>
</dbReference>
<dbReference type="OrthoDB" id="7456916at2"/>
<dbReference type="Gene3D" id="3.90.380.10">
    <property type="entry name" value="Naphthalene 1,2-dioxygenase Alpha Subunit, Chain A, domain 1"/>
    <property type="match status" value="1"/>
</dbReference>
<dbReference type="RefSeq" id="WP_108895745.1">
    <property type="nucleotide sequence ID" value="NZ_ONZF01000013.1"/>
</dbReference>
<evidence type="ECO:0000313" key="11">
    <source>
        <dbReference type="Proteomes" id="UP000244912"/>
    </source>
</evidence>
<dbReference type="PRINTS" id="PR00090">
    <property type="entry name" value="RNGDIOXGNASE"/>
</dbReference>
<protein>
    <submittedName>
        <fullName evidence="10">Naphthalene 1,2-dioxygenase subunit alpha</fullName>
        <ecNumber evidence="10">1.14.12.12</ecNumber>
    </submittedName>
</protein>
<dbReference type="PROSITE" id="PS51296">
    <property type="entry name" value="RIESKE"/>
    <property type="match status" value="1"/>
</dbReference>
<feature type="domain" description="Rieske" evidence="9">
    <location>
        <begin position="54"/>
        <end position="159"/>
    </location>
</feature>
<keyword evidence="7" id="KW-0520">NAD</keyword>
<keyword evidence="3" id="KW-0479">Metal-binding</keyword>
<evidence type="ECO:0000256" key="7">
    <source>
        <dbReference type="ARBA" id="ARBA00023027"/>
    </source>
</evidence>
<dbReference type="AlphaFoldDB" id="A0A2R8C0S0"/>
<organism evidence="10 11">
    <name type="scientific">Palleronia abyssalis</name>
    <dbReference type="NCBI Taxonomy" id="1501240"/>
    <lineage>
        <taxon>Bacteria</taxon>
        <taxon>Pseudomonadati</taxon>
        <taxon>Pseudomonadota</taxon>
        <taxon>Alphaproteobacteria</taxon>
        <taxon>Rhodobacterales</taxon>
        <taxon>Roseobacteraceae</taxon>
        <taxon>Palleronia</taxon>
    </lineage>
</organism>
<gene>
    <name evidence="10" type="primary">nagAc</name>
    <name evidence="10" type="ORF">PAA8504_03883</name>
</gene>
<evidence type="ECO:0000256" key="6">
    <source>
        <dbReference type="ARBA" id="ARBA00023014"/>
    </source>
</evidence>
<evidence type="ECO:0000313" key="10">
    <source>
        <dbReference type="EMBL" id="SPJ26027.1"/>
    </source>
</evidence>
<dbReference type="CDD" id="cd03469">
    <property type="entry name" value="Rieske_RO_Alpha_N"/>
    <property type="match status" value="1"/>
</dbReference>
<dbReference type="InterPro" id="IPR015881">
    <property type="entry name" value="ARHD_Rieske_2Fe_2S"/>
</dbReference>
<evidence type="ECO:0000256" key="2">
    <source>
        <dbReference type="ARBA" id="ARBA00022714"/>
    </source>
</evidence>
<dbReference type="Pfam" id="PF00848">
    <property type="entry name" value="Ring_hydroxyl_A"/>
    <property type="match status" value="1"/>
</dbReference>
<evidence type="ECO:0000256" key="3">
    <source>
        <dbReference type="ARBA" id="ARBA00022723"/>
    </source>
</evidence>
<feature type="region of interest" description="Disordered" evidence="8">
    <location>
        <begin position="1"/>
        <end position="27"/>
    </location>
</feature>
<sequence length="427" mass="50300">MTIQRIKPGDYTKTPIDKTEDPDFGTDMIPKTRYTSREFMQKEWDRLWTKVWNWGCASEDVAEPGDYIVTSLGKEEILITRQPDGTIKAFYNVCQHRGNRLMMGQGNATTFRCNYHHWEYRLNGEFENIPDIESFPQGAPPCGGLTEVRSREWNGFVFFCLDPDGESFEDFIHPLEEHLGPYHFDRMVKVTDWTVEWECNWKTSVDAFNESYHVQGIHPELLYFIEDKHLQIDTYDKHNRYLIPFATISHRVNETTEIPHLIKHAMKEAGMDPADFDGRVSEVRGALQKFKREHGAEMGIDYSDLNDEQLTDDYHYMIFPNITMNTHAEDLMLFRQRPHETDPDRMYFDVQMFKLLKKGEEKPRKPKNERFKHGERSMGLVIDQDAANLPGVQRGMHSEAYEGLWLGDQELRIRHFHKVLMDYVQED</sequence>
<dbReference type="GO" id="GO:0018625">
    <property type="term" value="F:naphthalene 1,2-dioxygenase activity"/>
    <property type="evidence" value="ECO:0007669"/>
    <property type="project" value="UniProtKB-EC"/>
</dbReference>
<comment type="cofactor">
    <cofactor evidence="1">
        <name>Fe cation</name>
        <dbReference type="ChEBI" id="CHEBI:24875"/>
    </cofactor>
</comment>
<keyword evidence="2" id="KW-0001">2Fe-2S</keyword>
<dbReference type="PANTHER" id="PTHR43756:SF5">
    <property type="entry name" value="CHOLINE MONOOXYGENASE, CHLOROPLASTIC"/>
    <property type="match status" value="1"/>
</dbReference>
<dbReference type="Pfam" id="PF00355">
    <property type="entry name" value="Rieske"/>
    <property type="match status" value="1"/>
</dbReference>
<dbReference type="SUPFAM" id="SSF55961">
    <property type="entry name" value="Bet v1-like"/>
    <property type="match status" value="1"/>
</dbReference>
<dbReference type="EC" id="1.14.12.12" evidence="10"/>
<keyword evidence="11" id="KW-1185">Reference proteome</keyword>
<dbReference type="InterPro" id="IPR015879">
    <property type="entry name" value="Ring_hydroxy_dOase_asu_C_dom"/>
</dbReference>
<accession>A0A2R8C0S0</accession>
<dbReference type="InterPro" id="IPR001663">
    <property type="entry name" value="Rng_hydr_dOase-A"/>
</dbReference>
<dbReference type="PROSITE" id="PS00570">
    <property type="entry name" value="RING_HYDROXYL_ALPHA"/>
    <property type="match status" value="1"/>
</dbReference>
<dbReference type="EMBL" id="ONZF01000013">
    <property type="protein sequence ID" value="SPJ26027.1"/>
    <property type="molecule type" value="Genomic_DNA"/>
</dbReference>
<keyword evidence="4 10" id="KW-0560">Oxidoreductase</keyword>
<evidence type="ECO:0000256" key="1">
    <source>
        <dbReference type="ARBA" id="ARBA00001962"/>
    </source>
</evidence>
<evidence type="ECO:0000256" key="4">
    <source>
        <dbReference type="ARBA" id="ARBA00023002"/>
    </source>
</evidence>
<dbReference type="PANTHER" id="PTHR43756">
    <property type="entry name" value="CHOLINE MONOOXYGENASE, CHLOROPLASTIC"/>
    <property type="match status" value="1"/>
</dbReference>
<reference evidence="10 11" key="1">
    <citation type="submission" date="2018-03" db="EMBL/GenBank/DDBJ databases">
        <authorList>
            <person name="Keele B.F."/>
        </authorList>
    </citation>
    <scope>NUCLEOTIDE SEQUENCE [LARGE SCALE GENOMIC DNA]</scope>
    <source>
        <strain evidence="10 11">CECT 8504</strain>
    </source>
</reference>
<dbReference type="SUPFAM" id="SSF50022">
    <property type="entry name" value="ISP domain"/>
    <property type="match status" value="1"/>
</dbReference>
<dbReference type="CDD" id="cd08882">
    <property type="entry name" value="RHO_alpha_C_MupW-like"/>
    <property type="match status" value="1"/>
</dbReference>
<keyword evidence="5" id="KW-0408">Iron</keyword>
<dbReference type="GO" id="GO:0005506">
    <property type="term" value="F:iron ion binding"/>
    <property type="evidence" value="ECO:0007669"/>
    <property type="project" value="InterPro"/>
</dbReference>
<proteinExistence type="predicted"/>
<evidence type="ECO:0000259" key="9">
    <source>
        <dbReference type="PROSITE" id="PS51296"/>
    </source>
</evidence>
<keyword evidence="10" id="KW-0223">Dioxygenase</keyword>
<dbReference type="Gene3D" id="2.102.10.10">
    <property type="entry name" value="Rieske [2Fe-2S] iron-sulphur domain"/>
    <property type="match status" value="1"/>
</dbReference>
<dbReference type="InterPro" id="IPR017941">
    <property type="entry name" value="Rieske_2Fe-2S"/>
</dbReference>
<dbReference type="GO" id="GO:0051537">
    <property type="term" value="F:2 iron, 2 sulfur cluster binding"/>
    <property type="evidence" value="ECO:0007669"/>
    <property type="project" value="UniProtKB-KW"/>
</dbReference>
<evidence type="ECO:0000256" key="5">
    <source>
        <dbReference type="ARBA" id="ARBA00023004"/>
    </source>
</evidence>
<dbReference type="Proteomes" id="UP000244912">
    <property type="component" value="Unassembled WGS sequence"/>
</dbReference>
<evidence type="ECO:0000256" key="8">
    <source>
        <dbReference type="SAM" id="MobiDB-lite"/>
    </source>
</evidence>
<name>A0A2R8C0S0_9RHOB</name>
<feature type="compositionally biased region" description="Basic and acidic residues" evidence="8">
    <location>
        <begin position="7"/>
        <end position="21"/>
    </location>
</feature>
<keyword evidence="6" id="KW-0411">Iron-sulfur</keyword>